<evidence type="ECO:0000256" key="2">
    <source>
        <dbReference type="ARBA" id="ARBA00020953"/>
    </source>
</evidence>
<accession>A0A978V1H4</accession>
<feature type="domain" description="GTPase Der C-terminal KH-domain-like" evidence="9">
    <location>
        <begin position="628"/>
        <end position="707"/>
    </location>
</feature>
<evidence type="ECO:0000256" key="1">
    <source>
        <dbReference type="ARBA" id="ARBA00008279"/>
    </source>
</evidence>
<evidence type="ECO:0000256" key="4">
    <source>
        <dbReference type="ARBA" id="ARBA00022737"/>
    </source>
</evidence>
<dbReference type="Gene3D" id="3.30.300.20">
    <property type="match status" value="1"/>
</dbReference>
<dbReference type="AlphaFoldDB" id="A0A978V1H4"/>
<dbReference type="InterPro" id="IPR032859">
    <property type="entry name" value="KH_dom-like"/>
</dbReference>
<dbReference type="Gene3D" id="3.40.50.300">
    <property type="entry name" value="P-loop containing nucleotide triphosphate hydrolases"/>
    <property type="match status" value="2"/>
</dbReference>
<protein>
    <recommendedName>
        <fullName evidence="2">GTPase Der</fullName>
    </recommendedName>
    <alternativeName>
        <fullName evidence="7">GTP-binding protein EngA</fullName>
    </alternativeName>
</protein>
<dbReference type="InterPro" id="IPR006073">
    <property type="entry name" value="GTP-bd"/>
</dbReference>
<dbReference type="InterPro" id="IPR015946">
    <property type="entry name" value="KH_dom-like_a/b"/>
</dbReference>
<keyword evidence="3" id="KW-0690">Ribosome biogenesis</keyword>
<proteinExistence type="inferred from homology"/>
<dbReference type="PANTHER" id="PTHR43834:SF6">
    <property type="entry name" value="GTPASE DER"/>
    <property type="match status" value="1"/>
</dbReference>
<evidence type="ECO:0000313" key="11">
    <source>
        <dbReference type="Proteomes" id="UP000813462"/>
    </source>
</evidence>
<evidence type="ECO:0000313" key="10">
    <source>
        <dbReference type="EMBL" id="KAH7521207.1"/>
    </source>
</evidence>
<comment type="caution">
    <text evidence="10">The sequence shown here is derived from an EMBL/GenBank/DDBJ whole genome shotgun (WGS) entry which is preliminary data.</text>
</comment>
<comment type="similarity">
    <text evidence="1">Belongs to the TRAFAC class TrmE-Era-EngA-EngB-Septin-like GTPase superfamily. EngA (Der) GTPase family.</text>
</comment>
<dbReference type="CDD" id="cd01895">
    <property type="entry name" value="EngA2"/>
    <property type="match status" value="1"/>
</dbReference>
<sequence length="743" mass="83159">MSHLWLRFRALLSRNKVAALIPNRTIERLKRSYSTGNHCDIFTAKYGSLFNAGFLNGIGNPSLGSSIFYRFAVWTSSREFCTVSNYELPESECCDDDDDKVSHVGISSVNSENDIETGKDRAMCQEPVDFTKINKNLLPTVVLVGRPNVGKSALFNRLIRRREALVYNTPDDHVTRDVREGIAKLGDLRFRVLDSAGLETAACSGSILDRTAGMTANVLNRCQVAIFLIDARDGLHPLDMEVGQWLRRHAPNIKRIVAMNKSESHFDGSDSLMSAAAEAYKLGFGEPITISAETGLGMQDLYGALRPMLEDYVHQVLKVWMFFPQSVGLISTVAAVLKRNLQSRSSVYFKEISINYCNFDLLDAEIKNLLCMIFFFFFPFKFCNCNCTSSPYSVLLLIKFGIFESIPSLFLLILDEASEDNIVSQDSNSFEAEESKLPLQLAIVGRPNVGKSTLLNTLLQEDRVLVGPEAGLTRDSVRAEFEFEGRTIYLVDTAGWLQRTKQEKGPASLSIVQSRKSLMRAQVVALVLDAEEIAKAQRTMTHAEVVIARRAVEEGRGLVVIVNKMDLLRGKQNSTFYDKVMEAVPEEIQTVIPQVTGIPVVFISALEGRGRLPVMHQVIDTYEKWCLRLSTARLNRWLRKVMSRHSWKDQAAQPKVKYFTQVKSRPPTFVAFVSGKTQLSDTDIRFLTKSLKEDFDLGGIPIRIMQRSAVRNNAGSGTSKSIQYSGKIAERNSSDKRIVSSSI</sequence>
<dbReference type="GO" id="GO:0005525">
    <property type="term" value="F:GTP binding"/>
    <property type="evidence" value="ECO:0007669"/>
    <property type="project" value="UniProtKB-KW"/>
</dbReference>
<feature type="domain" description="G" evidence="8">
    <location>
        <begin position="441"/>
        <end position="564"/>
    </location>
</feature>
<dbReference type="Proteomes" id="UP000813462">
    <property type="component" value="Unassembled WGS sequence"/>
</dbReference>
<evidence type="ECO:0000259" key="8">
    <source>
        <dbReference type="Pfam" id="PF01926"/>
    </source>
</evidence>
<dbReference type="Pfam" id="PF01926">
    <property type="entry name" value="MMR_HSR1"/>
    <property type="match status" value="2"/>
</dbReference>
<feature type="domain" description="G" evidence="8">
    <location>
        <begin position="140"/>
        <end position="261"/>
    </location>
</feature>
<dbReference type="Pfam" id="PF14714">
    <property type="entry name" value="KH_dom-like"/>
    <property type="match status" value="1"/>
</dbReference>
<organism evidence="10 11">
    <name type="scientific">Ziziphus jujuba var. spinosa</name>
    <dbReference type="NCBI Taxonomy" id="714518"/>
    <lineage>
        <taxon>Eukaryota</taxon>
        <taxon>Viridiplantae</taxon>
        <taxon>Streptophyta</taxon>
        <taxon>Embryophyta</taxon>
        <taxon>Tracheophyta</taxon>
        <taxon>Spermatophyta</taxon>
        <taxon>Magnoliopsida</taxon>
        <taxon>eudicotyledons</taxon>
        <taxon>Gunneridae</taxon>
        <taxon>Pentapetalae</taxon>
        <taxon>rosids</taxon>
        <taxon>fabids</taxon>
        <taxon>Rosales</taxon>
        <taxon>Rhamnaceae</taxon>
        <taxon>Paliureae</taxon>
        <taxon>Ziziphus</taxon>
    </lineage>
</organism>
<keyword evidence="4" id="KW-0677">Repeat</keyword>
<dbReference type="EMBL" id="JAEACU010000007">
    <property type="protein sequence ID" value="KAH7521207.1"/>
    <property type="molecule type" value="Genomic_DNA"/>
</dbReference>
<dbReference type="NCBIfam" id="TIGR00231">
    <property type="entry name" value="small_GTP"/>
    <property type="match status" value="2"/>
</dbReference>
<evidence type="ECO:0000256" key="6">
    <source>
        <dbReference type="ARBA" id="ARBA00023134"/>
    </source>
</evidence>
<reference evidence="10" key="1">
    <citation type="journal article" date="2021" name="Front. Plant Sci.">
        <title>Chromosome-Scale Genome Assembly for Chinese Sour Jujube and Insights Into Its Genome Evolution and Domestication Signature.</title>
        <authorList>
            <person name="Shen L.-Y."/>
            <person name="Luo H."/>
            <person name="Wang X.-L."/>
            <person name="Wang X.-M."/>
            <person name="Qiu X.-J."/>
            <person name="Liu H."/>
            <person name="Zhou S.-S."/>
            <person name="Jia K.-H."/>
            <person name="Nie S."/>
            <person name="Bao Y.-T."/>
            <person name="Zhang R.-G."/>
            <person name="Yun Q.-Z."/>
            <person name="Chai Y.-H."/>
            <person name="Lu J.-Y."/>
            <person name="Li Y."/>
            <person name="Zhao S.-W."/>
            <person name="Mao J.-F."/>
            <person name="Jia S.-G."/>
            <person name="Mao Y.-M."/>
        </authorList>
    </citation>
    <scope>NUCLEOTIDE SEQUENCE</scope>
    <source>
        <strain evidence="10">AT0</strain>
        <tissue evidence="10">Leaf</tissue>
    </source>
</reference>
<dbReference type="CDD" id="cd01894">
    <property type="entry name" value="EngA1"/>
    <property type="match status" value="1"/>
</dbReference>
<dbReference type="PRINTS" id="PR00326">
    <property type="entry name" value="GTP1OBG"/>
</dbReference>
<dbReference type="HAMAP" id="MF_00195">
    <property type="entry name" value="GTPase_Der"/>
    <property type="match status" value="1"/>
</dbReference>
<gene>
    <name evidence="10" type="ORF">FEM48_Zijuj07G0008800</name>
</gene>
<dbReference type="SUPFAM" id="SSF52540">
    <property type="entry name" value="P-loop containing nucleoside triphosphate hydrolases"/>
    <property type="match status" value="2"/>
</dbReference>
<evidence type="ECO:0000256" key="7">
    <source>
        <dbReference type="ARBA" id="ARBA00032345"/>
    </source>
</evidence>
<dbReference type="InterPro" id="IPR005225">
    <property type="entry name" value="Small_GTP-bd"/>
</dbReference>
<keyword evidence="5" id="KW-0547">Nucleotide-binding</keyword>
<dbReference type="GO" id="GO:0042254">
    <property type="term" value="P:ribosome biogenesis"/>
    <property type="evidence" value="ECO:0007669"/>
    <property type="project" value="UniProtKB-KW"/>
</dbReference>
<dbReference type="InterPro" id="IPR016484">
    <property type="entry name" value="GTPase_Der"/>
</dbReference>
<evidence type="ECO:0000256" key="5">
    <source>
        <dbReference type="ARBA" id="ARBA00022741"/>
    </source>
</evidence>
<evidence type="ECO:0000256" key="3">
    <source>
        <dbReference type="ARBA" id="ARBA00022517"/>
    </source>
</evidence>
<dbReference type="InterPro" id="IPR027417">
    <property type="entry name" value="P-loop_NTPase"/>
</dbReference>
<name>A0A978V1H4_ZIZJJ</name>
<dbReference type="PANTHER" id="PTHR43834">
    <property type="entry name" value="GTPASE DER"/>
    <property type="match status" value="1"/>
</dbReference>
<keyword evidence="6" id="KW-0342">GTP-binding</keyword>
<evidence type="ECO:0000259" key="9">
    <source>
        <dbReference type="Pfam" id="PF14714"/>
    </source>
</evidence>